<dbReference type="Gene3D" id="3.50.50.60">
    <property type="entry name" value="FAD/NAD(P)-binding domain"/>
    <property type="match status" value="2"/>
</dbReference>
<protein>
    <submittedName>
        <fullName evidence="1">Dehydrogenase</fullName>
    </submittedName>
</protein>
<dbReference type="SUPFAM" id="SSF51905">
    <property type="entry name" value="FAD/NAD(P)-binding domain"/>
    <property type="match status" value="1"/>
</dbReference>
<dbReference type="InterPro" id="IPR036188">
    <property type="entry name" value="FAD/NAD-bd_sf"/>
</dbReference>
<dbReference type="PANTHER" id="PTHR10668:SF105">
    <property type="entry name" value="DEHYDROGENASE-RELATED"/>
    <property type="match status" value="1"/>
</dbReference>
<reference evidence="1" key="2">
    <citation type="submission" date="2023-01" db="EMBL/GenBank/DDBJ databases">
        <authorList>
            <person name="Sun Q."/>
            <person name="Evtushenko L."/>
        </authorList>
    </citation>
    <scope>NUCLEOTIDE SEQUENCE</scope>
    <source>
        <strain evidence="1">VKM Ac-1069</strain>
    </source>
</reference>
<accession>A0A9W6L4R5</accession>
<dbReference type="AlphaFoldDB" id="A0A9W6L4R5"/>
<dbReference type="Pfam" id="PF13450">
    <property type="entry name" value="NAD_binding_8"/>
    <property type="match status" value="1"/>
</dbReference>
<keyword evidence="2" id="KW-1185">Reference proteome</keyword>
<dbReference type="EMBL" id="BSFQ01000017">
    <property type="protein sequence ID" value="GLL12900.1"/>
    <property type="molecule type" value="Genomic_DNA"/>
</dbReference>
<evidence type="ECO:0000313" key="1">
    <source>
        <dbReference type="EMBL" id="GLL12900.1"/>
    </source>
</evidence>
<name>A0A9W6L4R5_9PSEU</name>
<evidence type="ECO:0000313" key="2">
    <source>
        <dbReference type="Proteomes" id="UP001143463"/>
    </source>
</evidence>
<dbReference type="Proteomes" id="UP001143463">
    <property type="component" value="Unassembled WGS sequence"/>
</dbReference>
<proteinExistence type="predicted"/>
<organism evidence="1 2">
    <name type="scientific">Pseudonocardia halophobica</name>
    <dbReference type="NCBI Taxonomy" id="29401"/>
    <lineage>
        <taxon>Bacteria</taxon>
        <taxon>Bacillati</taxon>
        <taxon>Actinomycetota</taxon>
        <taxon>Actinomycetes</taxon>
        <taxon>Pseudonocardiales</taxon>
        <taxon>Pseudonocardiaceae</taxon>
        <taxon>Pseudonocardia</taxon>
    </lineage>
</organism>
<reference evidence="1" key="1">
    <citation type="journal article" date="2014" name="Int. J. Syst. Evol. Microbiol.">
        <title>Complete genome sequence of Corynebacterium casei LMG S-19264T (=DSM 44701T), isolated from a smear-ripened cheese.</title>
        <authorList>
            <consortium name="US DOE Joint Genome Institute (JGI-PGF)"/>
            <person name="Walter F."/>
            <person name="Albersmeier A."/>
            <person name="Kalinowski J."/>
            <person name="Ruckert C."/>
        </authorList>
    </citation>
    <scope>NUCLEOTIDE SEQUENCE</scope>
    <source>
        <strain evidence="1">VKM Ac-1069</strain>
    </source>
</reference>
<sequence>MPPLSGAEAGADVVGAAILRRCAPPHRPVNGCAGSCCAGAGGPGVRVAAVSTAVVVGSGPNGLTAAALLARAGVEVTVLEAAAEIGGGTRTGEAILPGLLHDHCSAVHPMAVGSPALQDLQVAKYGLEWRWPEIDCVHPLDDGTAGVLHRSVGETARGLGRDGRRWSALFGRPAARYDALAEDVLGPLLRIPSHPLDLARFGLPTLLPATVLARAFATPRARALFAGVAAHAFHPLERPLTSAIGLGILTAGHRHGWAVAAGGSRAISDALAAVLAEHGGRIETGVRVTSAAQLPPADVVLFDLAPGAVAGILGDRLPRRAARAYRRFRHGPGAFKVDFAVEGGVPWRNPAAARAGTVHLGGPLEEVAAGEREIAAGRLPERPFVLVGQQYLADPGRSVGDVHPVWAYAHVPHGYAGDATEAITAQLERFAPGFRDRVVGTAVRTTTELARYNPNFVGGDIVTGSTRAVRLLVGPRATLAPYDTGVPGVYVCSAATPPGAGAHGMCGAHAAERALRHLRR</sequence>
<gene>
    <name evidence="1" type="ORF">GCM10017577_40420</name>
</gene>
<comment type="caution">
    <text evidence="1">The sequence shown here is derived from an EMBL/GenBank/DDBJ whole genome shotgun (WGS) entry which is preliminary data.</text>
</comment>
<dbReference type="PANTHER" id="PTHR10668">
    <property type="entry name" value="PHYTOENE DEHYDROGENASE"/>
    <property type="match status" value="1"/>
</dbReference>